<dbReference type="AlphaFoldDB" id="A0A067Q2F9"/>
<keyword evidence="1" id="KW-0472">Membrane</keyword>
<dbReference type="HOGENOM" id="CLU_1214922_0_0_1"/>
<protein>
    <submittedName>
        <fullName evidence="2">Uncharacterized protein</fullName>
    </submittedName>
</protein>
<feature type="transmembrane region" description="Helical" evidence="1">
    <location>
        <begin position="71"/>
        <end position="88"/>
    </location>
</feature>
<reference evidence="3" key="1">
    <citation type="journal article" date="2014" name="Proc. Natl. Acad. Sci. U.S.A.">
        <title>Extensive sampling of basidiomycete genomes demonstrates inadequacy of the white-rot/brown-rot paradigm for wood decay fungi.</title>
        <authorList>
            <person name="Riley R."/>
            <person name="Salamov A.A."/>
            <person name="Brown D.W."/>
            <person name="Nagy L.G."/>
            <person name="Floudas D."/>
            <person name="Held B.W."/>
            <person name="Levasseur A."/>
            <person name="Lombard V."/>
            <person name="Morin E."/>
            <person name="Otillar R."/>
            <person name="Lindquist E.A."/>
            <person name="Sun H."/>
            <person name="LaButti K.M."/>
            <person name="Schmutz J."/>
            <person name="Jabbour D."/>
            <person name="Luo H."/>
            <person name="Baker S.E."/>
            <person name="Pisabarro A.G."/>
            <person name="Walton J.D."/>
            <person name="Blanchette R.A."/>
            <person name="Henrissat B."/>
            <person name="Martin F."/>
            <person name="Cullen D."/>
            <person name="Hibbett D.S."/>
            <person name="Grigoriev I.V."/>
        </authorList>
    </citation>
    <scope>NUCLEOTIDE SEQUENCE [LARGE SCALE GENOMIC DNA]</scope>
    <source>
        <strain evidence="3">MUCL 33604</strain>
    </source>
</reference>
<keyword evidence="1" id="KW-0812">Transmembrane</keyword>
<keyword evidence="3" id="KW-1185">Reference proteome</keyword>
<evidence type="ECO:0000313" key="3">
    <source>
        <dbReference type="Proteomes" id="UP000027265"/>
    </source>
</evidence>
<gene>
    <name evidence="2" type="ORF">JAAARDRAFT_301158</name>
</gene>
<accession>A0A067Q2F9</accession>
<organism evidence="2 3">
    <name type="scientific">Jaapia argillacea MUCL 33604</name>
    <dbReference type="NCBI Taxonomy" id="933084"/>
    <lineage>
        <taxon>Eukaryota</taxon>
        <taxon>Fungi</taxon>
        <taxon>Dikarya</taxon>
        <taxon>Basidiomycota</taxon>
        <taxon>Agaricomycotina</taxon>
        <taxon>Agaricomycetes</taxon>
        <taxon>Agaricomycetidae</taxon>
        <taxon>Jaapiales</taxon>
        <taxon>Jaapiaceae</taxon>
        <taxon>Jaapia</taxon>
    </lineage>
</organism>
<dbReference type="InParanoid" id="A0A067Q2F9"/>
<sequence>MSNGTLYPPLPDCFYTGSNATCDAVSITMLQFLNITNHVTYNQHYCMNPPQDSCEFGYCPNPDVAGFYTRIADYVTNICLALIIFYAPEELVVSFYAQLLSVYSLFVTIVISIINQNLTRLHATIALVAAGSPLSIYMIVYALRTMLWGSTRMDPVYARGHERCLDHLYHNSTDRDMVWSLGFPHTTLMAHRLRPVSFLAIPDGYCFPVHLLDPHPRDWCLRRSKRPS</sequence>
<dbReference type="OrthoDB" id="3234297at2759"/>
<feature type="transmembrane region" description="Helical" evidence="1">
    <location>
        <begin position="95"/>
        <end position="115"/>
    </location>
</feature>
<dbReference type="EMBL" id="KL197721">
    <property type="protein sequence ID" value="KDQ56781.1"/>
    <property type="molecule type" value="Genomic_DNA"/>
</dbReference>
<evidence type="ECO:0000313" key="2">
    <source>
        <dbReference type="EMBL" id="KDQ56781.1"/>
    </source>
</evidence>
<evidence type="ECO:0000256" key="1">
    <source>
        <dbReference type="SAM" id="Phobius"/>
    </source>
</evidence>
<keyword evidence="1" id="KW-1133">Transmembrane helix</keyword>
<dbReference type="Proteomes" id="UP000027265">
    <property type="component" value="Unassembled WGS sequence"/>
</dbReference>
<name>A0A067Q2F9_9AGAM</name>
<feature type="transmembrane region" description="Helical" evidence="1">
    <location>
        <begin position="121"/>
        <end position="143"/>
    </location>
</feature>
<proteinExistence type="predicted"/>